<feature type="region of interest" description="Disordered" evidence="1">
    <location>
        <begin position="142"/>
        <end position="162"/>
    </location>
</feature>
<dbReference type="EMBL" id="RQTK01001102">
    <property type="protein sequence ID" value="RUS72170.1"/>
    <property type="molecule type" value="Genomic_DNA"/>
</dbReference>
<gene>
    <name evidence="2" type="ORF">EGW08_020065</name>
</gene>
<comment type="caution">
    <text evidence="2">The sequence shown here is derived from an EMBL/GenBank/DDBJ whole genome shotgun (WGS) entry which is preliminary data.</text>
</comment>
<dbReference type="AlphaFoldDB" id="A0A433SSB5"/>
<sequence length="312" mass="34581">MRPSLRQQERACCGQVSGSHDQGLLLTSQTIHGPEESPENLDFFQTPPGVADKLAQALERSSPAEDHRSKPTIAQKCICPISHPTGWVEHQPSESGHTITVLVVIKQDHWQRTLAMRETEPRREGGEGRVNYGKLTAAALQVGGQPGSRSPLHQAGERGRRERKFIPRQRKYLEVIHIFQGGVLERAGNSVRLNLTSFTTRGEVCRRRDILGGFPQSAQVSGCTWSTPLHTRGPTVHVRLKPHSGDSQPFAPFSAGLRLVMMGATLKIALQTGTHRHTPDNKLMVMSVTLTKLKYEGKKGRRKTDSLELVDH</sequence>
<evidence type="ECO:0000313" key="3">
    <source>
        <dbReference type="Proteomes" id="UP000271974"/>
    </source>
</evidence>
<name>A0A433SSB5_ELYCH</name>
<evidence type="ECO:0000256" key="1">
    <source>
        <dbReference type="SAM" id="MobiDB-lite"/>
    </source>
</evidence>
<proteinExistence type="predicted"/>
<reference evidence="2 3" key="1">
    <citation type="submission" date="2019-01" db="EMBL/GenBank/DDBJ databases">
        <title>A draft genome assembly of the solar-powered sea slug Elysia chlorotica.</title>
        <authorList>
            <person name="Cai H."/>
            <person name="Li Q."/>
            <person name="Fang X."/>
            <person name="Li J."/>
            <person name="Curtis N.E."/>
            <person name="Altenburger A."/>
            <person name="Shibata T."/>
            <person name="Feng M."/>
            <person name="Maeda T."/>
            <person name="Schwartz J.A."/>
            <person name="Shigenobu S."/>
            <person name="Lundholm N."/>
            <person name="Nishiyama T."/>
            <person name="Yang H."/>
            <person name="Hasebe M."/>
            <person name="Li S."/>
            <person name="Pierce S.K."/>
            <person name="Wang J."/>
        </authorList>
    </citation>
    <scope>NUCLEOTIDE SEQUENCE [LARGE SCALE GENOMIC DNA]</scope>
    <source>
        <strain evidence="2">EC2010</strain>
        <tissue evidence="2">Whole organism of an adult</tissue>
    </source>
</reference>
<protein>
    <submittedName>
        <fullName evidence="2">Uncharacterized protein</fullName>
    </submittedName>
</protein>
<keyword evidence="3" id="KW-1185">Reference proteome</keyword>
<organism evidence="2 3">
    <name type="scientific">Elysia chlorotica</name>
    <name type="common">Eastern emerald elysia</name>
    <name type="synonym">Sea slug</name>
    <dbReference type="NCBI Taxonomy" id="188477"/>
    <lineage>
        <taxon>Eukaryota</taxon>
        <taxon>Metazoa</taxon>
        <taxon>Spiralia</taxon>
        <taxon>Lophotrochozoa</taxon>
        <taxon>Mollusca</taxon>
        <taxon>Gastropoda</taxon>
        <taxon>Heterobranchia</taxon>
        <taxon>Euthyneura</taxon>
        <taxon>Panpulmonata</taxon>
        <taxon>Sacoglossa</taxon>
        <taxon>Placobranchoidea</taxon>
        <taxon>Plakobranchidae</taxon>
        <taxon>Elysia</taxon>
    </lineage>
</organism>
<evidence type="ECO:0000313" key="2">
    <source>
        <dbReference type="EMBL" id="RUS72170.1"/>
    </source>
</evidence>
<accession>A0A433SSB5</accession>
<dbReference type="Proteomes" id="UP000271974">
    <property type="component" value="Unassembled WGS sequence"/>
</dbReference>